<proteinExistence type="predicted"/>
<feature type="non-terminal residue" evidence="4">
    <location>
        <position position="1"/>
    </location>
</feature>
<dbReference type="SUPFAM" id="SSF50978">
    <property type="entry name" value="WD40 repeat-like"/>
    <property type="match status" value="1"/>
</dbReference>
<dbReference type="GO" id="GO:0034388">
    <property type="term" value="C:Pwp2p-containing subcomplex of 90S preribosome"/>
    <property type="evidence" value="ECO:0007669"/>
    <property type="project" value="TreeGrafter"/>
</dbReference>
<feature type="non-terminal residue" evidence="4">
    <location>
        <position position="362"/>
    </location>
</feature>
<dbReference type="SMART" id="SM00320">
    <property type="entry name" value="WD40"/>
    <property type="match status" value="5"/>
</dbReference>
<dbReference type="STRING" id="51031.W2T9D8"/>
<dbReference type="InterPro" id="IPR001680">
    <property type="entry name" value="WD40_rpt"/>
</dbReference>
<dbReference type="Pfam" id="PF25173">
    <property type="entry name" value="Beta-prop_WDR3_1st"/>
    <property type="match status" value="1"/>
</dbReference>
<feature type="repeat" description="WD" evidence="3">
    <location>
        <begin position="47"/>
        <end position="88"/>
    </location>
</feature>
<dbReference type="OrthoDB" id="5850542at2759"/>
<dbReference type="InterPro" id="IPR051570">
    <property type="entry name" value="TBC1_cilium_biogenesis"/>
</dbReference>
<dbReference type="GO" id="GO:0032040">
    <property type="term" value="C:small-subunit processome"/>
    <property type="evidence" value="ECO:0007669"/>
    <property type="project" value="TreeGrafter"/>
</dbReference>
<accession>W2T9D8</accession>
<keyword evidence="1 3" id="KW-0853">WD repeat</keyword>
<reference evidence="5" key="1">
    <citation type="journal article" date="2014" name="Nat. Genet.">
        <title>Genome of the human hookworm Necator americanus.</title>
        <authorList>
            <person name="Tang Y.T."/>
            <person name="Gao X."/>
            <person name="Rosa B.A."/>
            <person name="Abubucker S."/>
            <person name="Hallsworth-Pepin K."/>
            <person name="Martin J."/>
            <person name="Tyagi R."/>
            <person name="Heizer E."/>
            <person name="Zhang X."/>
            <person name="Bhonagiri-Palsikar V."/>
            <person name="Minx P."/>
            <person name="Warren W.C."/>
            <person name="Wang Q."/>
            <person name="Zhan B."/>
            <person name="Hotez P.J."/>
            <person name="Sternberg P.W."/>
            <person name="Dougall A."/>
            <person name="Gaze S.T."/>
            <person name="Mulvenna J."/>
            <person name="Sotillo J."/>
            <person name="Ranganathan S."/>
            <person name="Rabelo E.M."/>
            <person name="Wilson R.K."/>
            <person name="Felgner P.L."/>
            <person name="Bethony J."/>
            <person name="Hawdon J.M."/>
            <person name="Gasser R.B."/>
            <person name="Loukas A."/>
            <person name="Mitreva M."/>
        </authorList>
    </citation>
    <scope>NUCLEOTIDE SEQUENCE [LARGE SCALE GENOMIC DNA]</scope>
</reference>
<evidence type="ECO:0000256" key="3">
    <source>
        <dbReference type="PROSITE-ProRule" id="PRU00221"/>
    </source>
</evidence>
<organism evidence="4 5">
    <name type="scientific">Necator americanus</name>
    <name type="common">Human hookworm</name>
    <dbReference type="NCBI Taxonomy" id="51031"/>
    <lineage>
        <taxon>Eukaryota</taxon>
        <taxon>Metazoa</taxon>
        <taxon>Ecdysozoa</taxon>
        <taxon>Nematoda</taxon>
        <taxon>Chromadorea</taxon>
        <taxon>Rhabditida</taxon>
        <taxon>Rhabditina</taxon>
        <taxon>Rhabditomorpha</taxon>
        <taxon>Strongyloidea</taxon>
        <taxon>Ancylostomatidae</taxon>
        <taxon>Bunostominae</taxon>
        <taxon>Necator</taxon>
    </lineage>
</organism>
<dbReference type="PROSITE" id="PS50082">
    <property type="entry name" value="WD_REPEATS_2"/>
    <property type="match status" value="2"/>
</dbReference>
<feature type="repeat" description="WD" evidence="3">
    <location>
        <begin position="89"/>
        <end position="130"/>
    </location>
</feature>
<name>W2T9D8_NECAM</name>
<dbReference type="PANTHER" id="PTHR19853:SF0">
    <property type="entry name" value="WD REPEAT-CONTAINING PROTEIN 3"/>
    <property type="match status" value="1"/>
</dbReference>
<sequence>VDEISESTEDALCIKLSQDRRWLAVGYADGIIQLFDRKSDESNSVTFSGHKKGVNSLEFSDDGLLLASGGKDCAVILWDVVSESGLFRLNGHKAPVTHLTFVQNGQFLITSSKDCFVKFWSLKSQSCFYTLFENRTEVYSFSIFNNETLMAVASAEAELVVYGLTWLSEGSVPSTSQDKEPEKKKALSQLHLDGNVTEDMANRYVRVNLRGRLLRQCKGRALQLALSPDERFLLCLGADKVVDVYRIFTEAESSKRVAKKLKSAKRKAASDDTSATVTEEDVKKDVTTIISSVGEYRTHAKTKRVDFTTKCRMDQSCTANYSLIIWNAHSLRPVACLHTEEMSDVTAALFATGGGHVIAGTK</sequence>
<dbReference type="Gene3D" id="2.130.10.10">
    <property type="entry name" value="YVTN repeat-like/Quinoprotein amine dehydrogenase"/>
    <property type="match status" value="2"/>
</dbReference>
<keyword evidence="2" id="KW-0677">Repeat</keyword>
<dbReference type="EMBL" id="KI660008">
    <property type="protein sequence ID" value="ETN78219.1"/>
    <property type="molecule type" value="Genomic_DNA"/>
</dbReference>
<dbReference type="AlphaFoldDB" id="W2T9D8"/>
<dbReference type="InterPro" id="IPR036322">
    <property type="entry name" value="WD40_repeat_dom_sf"/>
</dbReference>
<dbReference type="PROSITE" id="PS50294">
    <property type="entry name" value="WD_REPEATS_REGION"/>
    <property type="match status" value="2"/>
</dbReference>
<dbReference type="GO" id="GO:0030490">
    <property type="term" value="P:maturation of SSU-rRNA"/>
    <property type="evidence" value="ECO:0007669"/>
    <property type="project" value="TreeGrafter"/>
</dbReference>
<keyword evidence="5" id="KW-1185">Reference proteome</keyword>
<gene>
    <name evidence="4" type="ORF">NECAME_02924</name>
</gene>
<dbReference type="GO" id="GO:0030515">
    <property type="term" value="F:snoRNA binding"/>
    <property type="evidence" value="ECO:0007669"/>
    <property type="project" value="TreeGrafter"/>
</dbReference>
<dbReference type="PANTHER" id="PTHR19853">
    <property type="entry name" value="WD REPEAT CONTAINING PROTEIN 3 WDR3"/>
    <property type="match status" value="1"/>
</dbReference>
<evidence type="ECO:0000313" key="4">
    <source>
        <dbReference type="EMBL" id="ETN78219.1"/>
    </source>
</evidence>
<evidence type="ECO:0000256" key="1">
    <source>
        <dbReference type="ARBA" id="ARBA00022574"/>
    </source>
</evidence>
<evidence type="ECO:0000313" key="5">
    <source>
        <dbReference type="Proteomes" id="UP000053676"/>
    </source>
</evidence>
<dbReference type="InterPro" id="IPR015943">
    <property type="entry name" value="WD40/YVTN_repeat-like_dom_sf"/>
</dbReference>
<dbReference type="KEGG" id="nai:NECAME_02924"/>
<evidence type="ECO:0000256" key="2">
    <source>
        <dbReference type="ARBA" id="ARBA00022737"/>
    </source>
</evidence>
<dbReference type="PROSITE" id="PS00678">
    <property type="entry name" value="WD_REPEATS_1"/>
    <property type="match status" value="1"/>
</dbReference>
<dbReference type="Proteomes" id="UP000053676">
    <property type="component" value="Unassembled WGS sequence"/>
</dbReference>
<protein>
    <submittedName>
        <fullName evidence="4">WD domain, G-beta repeat protein</fullName>
    </submittedName>
</protein>
<dbReference type="InterPro" id="IPR019775">
    <property type="entry name" value="WD40_repeat_CS"/>
</dbReference>
<dbReference type="OMA" id="ENRTEVY"/>